<feature type="transmembrane region" description="Helical" evidence="12">
    <location>
        <begin position="32"/>
        <end position="48"/>
    </location>
</feature>
<evidence type="ECO:0000259" key="13">
    <source>
        <dbReference type="Pfam" id="PF01435"/>
    </source>
</evidence>
<keyword evidence="6 12" id="KW-0479">Metal-binding</keyword>
<keyword evidence="11 12" id="KW-0472">Membrane</keyword>
<dbReference type="Pfam" id="PF01435">
    <property type="entry name" value="Peptidase_M48"/>
    <property type="match status" value="1"/>
</dbReference>
<evidence type="ECO:0000313" key="15">
    <source>
        <dbReference type="Proteomes" id="UP000007089"/>
    </source>
</evidence>
<feature type="binding site" evidence="12">
    <location>
        <position position="130"/>
    </location>
    <ligand>
        <name>Zn(2+)</name>
        <dbReference type="ChEBI" id="CHEBI:29105"/>
        <note>catalytic</note>
    </ligand>
</feature>
<reference evidence="14" key="1">
    <citation type="submission" date="2009-01" db="EMBL/GenBank/DDBJ databases">
        <title>Complete sequence of Anaeromyxobacter dehalogenans 2CP-1.</title>
        <authorList>
            <consortium name="US DOE Joint Genome Institute"/>
            <person name="Lucas S."/>
            <person name="Copeland A."/>
            <person name="Lapidus A."/>
            <person name="Glavina del Rio T."/>
            <person name="Dalin E."/>
            <person name="Tice H."/>
            <person name="Bruce D."/>
            <person name="Goodwin L."/>
            <person name="Pitluck S."/>
            <person name="Saunders E."/>
            <person name="Brettin T."/>
            <person name="Detter J.C."/>
            <person name="Han C."/>
            <person name="Larimer F."/>
            <person name="Land M."/>
            <person name="Hauser L."/>
            <person name="Kyrpides N."/>
            <person name="Ovchinnikova G."/>
            <person name="Beliaev A.S."/>
            <person name="Richardson P."/>
        </authorList>
    </citation>
    <scope>NUCLEOTIDE SEQUENCE</scope>
    <source>
        <strain evidence="14">2CP-1</strain>
    </source>
</reference>
<dbReference type="HAMAP" id="MF_00188">
    <property type="entry name" value="Pept_M48_protease_HtpX"/>
    <property type="match status" value="1"/>
</dbReference>
<keyword evidence="9 12" id="KW-1133">Transmembrane helix</keyword>
<dbReference type="InterPro" id="IPR001915">
    <property type="entry name" value="Peptidase_M48"/>
</dbReference>
<evidence type="ECO:0000256" key="8">
    <source>
        <dbReference type="ARBA" id="ARBA00022833"/>
    </source>
</evidence>
<evidence type="ECO:0000313" key="14">
    <source>
        <dbReference type="EMBL" id="ACL65287.1"/>
    </source>
</evidence>
<dbReference type="PANTHER" id="PTHR43221">
    <property type="entry name" value="PROTEASE HTPX"/>
    <property type="match status" value="1"/>
</dbReference>
<dbReference type="GO" id="GO:0006508">
    <property type="term" value="P:proteolysis"/>
    <property type="evidence" value="ECO:0007669"/>
    <property type="project" value="UniProtKB-KW"/>
</dbReference>
<dbReference type="EMBL" id="CP001359">
    <property type="protein sequence ID" value="ACL65287.1"/>
    <property type="molecule type" value="Genomic_DNA"/>
</dbReference>
<feature type="active site" evidence="12">
    <location>
        <position position="131"/>
    </location>
</feature>
<keyword evidence="12" id="KW-0997">Cell inner membrane</keyword>
<keyword evidence="5 12" id="KW-0812">Transmembrane</keyword>
<evidence type="ECO:0000256" key="9">
    <source>
        <dbReference type="ARBA" id="ARBA00022989"/>
    </source>
</evidence>
<comment type="similarity">
    <text evidence="2 12">Belongs to the peptidase M48B family.</text>
</comment>
<dbReference type="GO" id="GO:0008270">
    <property type="term" value="F:zinc ion binding"/>
    <property type="evidence" value="ECO:0007669"/>
    <property type="project" value="UniProtKB-UniRule"/>
</dbReference>
<evidence type="ECO:0000256" key="7">
    <source>
        <dbReference type="ARBA" id="ARBA00022801"/>
    </source>
</evidence>
<keyword evidence="15" id="KW-1185">Reference proteome</keyword>
<evidence type="ECO:0000256" key="12">
    <source>
        <dbReference type="HAMAP-Rule" id="MF_00188"/>
    </source>
</evidence>
<evidence type="ECO:0000256" key="10">
    <source>
        <dbReference type="ARBA" id="ARBA00023049"/>
    </source>
</evidence>
<gene>
    <name evidence="12" type="primary">htpX</name>
    <name evidence="14" type="ordered locus">A2cp1_1945</name>
</gene>
<evidence type="ECO:0000256" key="2">
    <source>
        <dbReference type="ARBA" id="ARBA00009779"/>
    </source>
</evidence>
<keyword evidence="10 12" id="KW-0482">Metalloprotease</keyword>
<protein>
    <recommendedName>
        <fullName evidence="12">Protease HtpX homolog</fullName>
        <ecNumber evidence="12">3.4.24.-</ecNumber>
    </recommendedName>
</protein>
<dbReference type="AlphaFoldDB" id="B8J797"/>
<feature type="transmembrane region" description="Helical" evidence="12">
    <location>
        <begin position="178"/>
        <end position="197"/>
    </location>
</feature>
<evidence type="ECO:0000256" key="5">
    <source>
        <dbReference type="ARBA" id="ARBA00022692"/>
    </source>
</evidence>
<dbReference type="RefSeq" id="WP_012633198.1">
    <property type="nucleotide sequence ID" value="NC_011891.1"/>
</dbReference>
<keyword evidence="3 12" id="KW-1003">Cell membrane</keyword>
<evidence type="ECO:0000256" key="3">
    <source>
        <dbReference type="ARBA" id="ARBA00022475"/>
    </source>
</evidence>
<organism evidence="14 15">
    <name type="scientific">Anaeromyxobacter dehalogenans (strain ATCC BAA-258 / DSM 21875 / 2CP-1)</name>
    <dbReference type="NCBI Taxonomy" id="455488"/>
    <lineage>
        <taxon>Bacteria</taxon>
        <taxon>Pseudomonadati</taxon>
        <taxon>Myxococcota</taxon>
        <taxon>Myxococcia</taxon>
        <taxon>Myxococcales</taxon>
        <taxon>Cystobacterineae</taxon>
        <taxon>Anaeromyxobacteraceae</taxon>
        <taxon>Anaeromyxobacter</taxon>
    </lineage>
</organism>
<evidence type="ECO:0000256" key="11">
    <source>
        <dbReference type="ARBA" id="ARBA00023136"/>
    </source>
</evidence>
<comment type="subcellular location">
    <subcellularLocation>
        <location evidence="12">Cell inner membrane</location>
        <topology evidence="12">Multi-pass membrane protein</topology>
    </subcellularLocation>
    <subcellularLocation>
        <location evidence="1">Cell membrane</location>
        <topology evidence="1">Multi-pass membrane protein</topology>
    </subcellularLocation>
</comment>
<feature type="binding site" evidence="12">
    <location>
        <position position="134"/>
    </location>
    <ligand>
        <name>Zn(2+)</name>
        <dbReference type="ChEBI" id="CHEBI:29105"/>
        <note>catalytic</note>
    </ligand>
</feature>
<dbReference type="PANTHER" id="PTHR43221:SF1">
    <property type="entry name" value="PROTEASE HTPX"/>
    <property type="match status" value="1"/>
</dbReference>
<evidence type="ECO:0000256" key="4">
    <source>
        <dbReference type="ARBA" id="ARBA00022670"/>
    </source>
</evidence>
<comment type="cofactor">
    <cofactor evidence="12">
        <name>Zn(2+)</name>
        <dbReference type="ChEBI" id="CHEBI:29105"/>
    </cofactor>
    <text evidence="12">Binds 1 zinc ion per subunit.</text>
</comment>
<dbReference type="InterPro" id="IPR050083">
    <property type="entry name" value="HtpX_protease"/>
</dbReference>
<dbReference type="EC" id="3.4.24.-" evidence="12"/>
<accession>B8J797</accession>
<dbReference type="InterPro" id="IPR022919">
    <property type="entry name" value="Pept_M48_protease_HtpX"/>
</dbReference>
<keyword evidence="8 12" id="KW-0862">Zinc</keyword>
<dbReference type="Proteomes" id="UP000007089">
    <property type="component" value="Chromosome"/>
</dbReference>
<proteinExistence type="inferred from homology"/>
<feature type="transmembrane region" description="Helical" evidence="12">
    <location>
        <begin position="140"/>
        <end position="166"/>
    </location>
</feature>
<dbReference type="GO" id="GO:0004222">
    <property type="term" value="F:metalloendopeptidase activity"/>
    <property type="evidence" value="ECO:0007669"/>
    <property type="project" value="UniProtKB-UniRule"/>
</dbReference>
<keyword evidence="4 12" id="KW-0645">Protease</keyword>
<feature type="domain" description="Peptidase M48" evidence="13">
    <location>
        <begin position="65"/>
        <end position="280"/>
    </location>
</feature>
<sequence length="299" mass="31411">MKNQLKTILLLGTLSALLVAFGASLGPGPFWLFTALAVLMNLGAYFFSDKLVLRMHRARELAPGEAPRLHEIVRELSGRAGIPPPRLFVIDEPHANAFATGRNPRHAVVAVTRGIVDLLDERELRGVIAHELAHVANRDILVASVAAGMAAAISNLANMIMFSSLLGGGREDEEGGGGGLLMMLVAPIAGTLVQLGISRSREYLADETGARISGDPLALASALEKLQRGAEVVPAAAGAPATASLFIVNPFGAGAVMGGLARLFSTHPPAEERIRRLRELARVAGGADGYGPRSRMVRG</sequence>
<dbReference type="HOGENOM" id="CLU_042266_3_0_7"/>
<dbReference type="Gene3D" id="3.30.2010.10">
    <property type="entry name" value="Metalloproteases ('zincins'), catalytic domain"/>
    <property type="match status" value="1"/>
</dbReference>
<evidence type="ECO:0000256" key="6">
    <source>
        <dbReference type="ARBA" id="ARBA00022723"/>
    </source>
</evidence>
<keyword evidence="7 12" id="KW-0378">Hydrolase</keyword>
<evidence type="ECO:0000256" key="1">
    <source>
        <dbReference type="ARBA" id="ARBA00004651"/>
    </source>
</evidence>
<name>B8J797_ANAD2</name>
<feature type="binding site" evidence="12">
    <location>
        <position position="202"/>
    </location>
    <ligand>
        <name>Zn(2+)</name>
        <dbReference type="ChEBI" id="CHEBI:29105"/>
        <note>catalytic</note>
    </ligand>
</feature>
<dbReference type="GO" id="GO:0005886">
    <property type="term" value="C:plasma membrane"/>
    <property type="evidence" value="ECO:0007669"/>
    <property type="project" value="UniProtKB-SubCell"/>
</dbReference>
<dbReference type="KEGG" id="acp:A2cp1_1945"/>